<dbReference type="Proteomes" id="UP001163046">
    <property type="component" value="Unassembled WGS sequence"/>
</dbReference>
<sequence>VAFDPSGKTSKEPKLAIDATSPPEDFTKNVEQYWNYLRGQNVESGIEKDNSVLSVDLWDFAGQHLYYASHPVFFSSRAVYLLVCNLSKSLNATAQPCARQGIHDVFSGKSKW</sequence>
<evidence type="ECO:0000313" key="2">
    <source>
        <dbReference type="EMBL" id="KAJ7358726.1"/>
    </source>
</evidence>
<dbReference type="OrthoDB" id="6134087at2759"/>
<dbReference type="AlphaFoldDB" id="A0A9X0CJY2"/>
<dbReference type="Pfam" id="PF08477">
    <property type="entry name" value="Roc"/>
    <property type="match status" value="1"/>
</dbReference>
<dbReference type="InterPro" id="IPR027417">
    <property type="entry name" value="P-loop_NTPase"/>
</dbReference>
<accession>A0A9X0CJY2</accession>
<reference evidence="2" key="1">
    <citation type="submission" date="2023-01" db="EMBL/GenBank/DDBJ databases">
        <title>Genome assembly of the deep-sea coral Lophelia pertusa.</title>
        <authorList>
            <person name="Herrera S."/>
            <person name="Cordes E."/>
        </authorList>
    </citation>
    <scope>NUCLEOTIDE SEQUENCE</scope>
    <source>
        <strain evidence="2">USNM1676648</strain>
        <tissue evidence="2">Polyp</tissue>
    </source>
</reference>
<feature type="region of interest" description="Disordered" evidence="1">
    <location>
        <begin position="1"/>
        <end position="22"/>
    </location>
</feature>
<name>A0A9X0CJY2_9CNID</name>
<comment type="caution">
    <text evidence="2">The sequence shown here is derived from an EMBL/GenBank/DDBJ whole genome shotgun (WGS) entry which is preliminary data.</text>
</comment>
<feature type="non-terminal residue" evidence="2">
    <location>
        <position position="1"/>
    </location>
</feature>
<organism evidence="2 3">
    <name type="scientific">Desmophyllum pertusum</name>
    <dbReference type="NCBI Taxonomy" id="174260"/>
    <lineage>
        <taxon>Eukaryota</taxon>
        <taxon>Metazoa</taxon>
        <taxon>Cnidaria</taxon>
        <taxon>Anthozoa</taxon>
        <taxon>Hexacorallia</taxon>
        <taxon>Scleractinia</taxon>
        <taxon>Caryophylliina</taxon>
        <taxon>Caryophylliidae</taxon>
        <taxon>Desmophyllum</taxon>
    </lineage>
</organism>
<gene>
    <name evidence="2" type="ORF">OS493_022172</name>
</gene>
<evidence type="ECO:0000313" key="3">
    <source>
        <dbReference type="Proteomes" id="UP001163046"/>
    </source>
</evidence>
<proteinExistence type="predicted"/>
<dbReference type="SUPFAM" id="SSF52540">
    <property type="entry name" value="P-loop containing nucleoside triphosphate hydrolases"/>
    <property type="match status" value="1"/>
</dbReference>
<evidence type="ECO:0000256" key="1">
    <source>
        <dbReference type="SAM" id="MobiDB-lite"/>
    </source>
</evidence>
<protein>
    <submittedName>
        <fullName evidence="2">Uncharacterized protein</fullName>
    </submittedName>
</protein>
<dbReference type="EMBL" id="MU827316">
    <property type="protein sequence ID" value="KAJ7358726.1"/>
    <property type="molecule type" value="Genomic_DNA"/>
</dbReference>
<keyword evidence="3" id="KW-1185">Reference proteome</keyword>
<dbReference type="Gene3D" id="3.40.50.300">
    <property type="entry name" value="P-loop containing nucleotide triphosphate hydrolases"/>
    <property type="match status" value="1"/>
</dbReference>